<proteinExistence type="predicted"/>
<evidence type="ECO:0000313" key="7">
    <source>
        <dbReference type="Proteomes" id="UP001595973"/>
    </source>
</evidence>
<organism evidence="6 7">
    <name type="scientific">Seohaeicola nanhaiensis</name>
    <dbReference type="NCBI Taxonomy" id="1387282"/>
    <lineage>
        <taxon>Bacteria</taxon>
        <taxon>Pseudomonadati</taxon>
        <taxon>Pseudomonadota</taxon>
        <taxon>Alphaproteobacteria</taxon>
        <taxon>Rhodobacterales</taxon>
        <taxon>Roseobacteraceae</taxon>
        <taxon>Seohaeicola</taxon>
    </lineage>
</organism>
<evidence type="ECO:0000313" key="6">
    <source>
        <dbReference type="EMBL" id="MFC4671661.1"/>
    </source>
</evidence>
<dbReference type="RefSeq" id="WP_380722432.1">
    <property type="nucleotide sequence ID" value="NZ_JBHSGI010000034.1"/>
</dbReference>
<dbReference type="Proteomes" id="UP001595973">
    <property type="component" value="Unassembled WGS sequence"/>
</dbReference>
<dbReference type="EC" id="2.4.-.-" evidence="6"/>
<comment type="caution">
    <text evidence="6">The sequence shown here is derived from an EMBL/GenBank/DDBJ whole genome shotgun (WGS) entry which is preliminary data.</text>
</comment>
<dbReference type="EMBL" id="JBHSGI010000034">
    <property type="protein sequence ID" value="MFC4671661.1"/>
    <property type="molecule type" value="Genomic_DNA"/>
</dbReference>
<evidence type="ECO:0000256" key="5">
    <source>
        <dbReference type="ARBA" id="ARBA00023136"/>
    </source>
</evidence>
<keyword evidence="7" id="KW-1185">Reference proteome</keyword>
<name>A0ABV9KPR9_9RHOB</name>
<keyword evidence="3 6" id="KW-0328">Glycosyltransferase</keyword>
<dbReference type="InterPro" id="IPR029044">
    <property type="entry name" value="Nucleotide-diphossugar_trans"/>
</dbReference>
<dbReference type="Gene3D" id="3.90.550.10">
    <property type="entry name" value="Spore Coat Polysaccharide Biosynthesis Protein SpsA, Chain A"/>
    <property type="match status" value="1"/>
</dbReference>
<evidence type="ECO:0000256" key="1">
    <source>
        <dbReference type="ARBA" id="ARBA00004236"/>
    </source>
</evidence>
<sequence>MRSLPFGPRGRWAVAVTVPARDEEARIVACLDAAAQSLRGRGGIAVLVNGSSDGTMERAMEWFAATGEAGLVLERPDSPAGGVGEVRRDTVAACATMLAPQGVVMTTDADSRVFEDWVDANLEELRGADLICGSVFPDPAEFARLPPVIAQRGAVEGEYMALTIALKTAIDPVPHDPEPTHLSEPGASLAFRMDLYQSVGGFAAMPGGEDRALAERADLLGWRVRHSARARVQTSCRLSGRAPGGMADALQARIHADDPMVDWLLEPAEATVTRARLWRELRALPADVAPDVRTAARQRLAALPRQRLRLSDLPNEMPRLAAALAAETQGRERISA</sequence>
<accession>A0ABV9KPR9</accession>
<gene>
    <name evidence="6" type="ORF">ACFO5X_24130</name>
</gene>
<evidence type="ECO:0000256" key="3">
    <source>
        <dbReference type="ARBA" id="ARBA00022676"/>
    </source>
</evidence>
<dbReference type="GO" id="GO:0016757">
    <property type="term" value="F:glycosyltransferase activity"/>
    <property type="evidence" value="ECO:0007669"/>
    <property type="project" value="UniProtKB-KW"/>
</dbReference>
<dbReference type="PANTHER" id="PTHR43646:SF2">
    <property type="entry name" value="GLYCOSYLTRANSFERASE 2-LIKE DOMAIN-CONTAINING PROTEIN"/>
    <property type="match status" value="1"/>
</dbReference>
<dbReference type="PANTHER" id="PTHR43646">
    <property type="entry name" value="GLYCOSYLTRANSFERASE"/>
    <property type="match status" value="1"/>
</dbReference>
<evidence type="ECO:0000256" key="2">
    <source>
        <dbReference type="ARBA" id="ARBA00022475"/>
    </source>
</evidence>
<keyword evidence="2" id="KW-1003">Cell membrane</keyword>
<keyword evidence="4 6" id="KW-0808">Transferase</keyword>
<comment type="subcellular location">
    <subcellularLocation>
        <location evidence="1">Cell membrane</location>
    </subcellularLocation>
</comment>
<keyword evidence="5" id="KW-0472">Membrane</keyword>
<reference evidence="7" key="1">
    <citation type="journal article" date="2019" name="Int. J. Syst. Evol. Microbiol.">
        <title>The Global Catalogue of Microorganisms (GCM) 10K type strain sequencing project: providing services to taxonomists for standard genome sequencing and annotation.</title>
        <authorList>
            <consortium name="The Broad Institute Genomics Platform"/>
            <consortium name="The Broad Institute Genome Sequencing Center for Infectious Disease"/>
            <person name="Wu L."/>
            <person name="Ma J."/>
        </authorList>
    </citation>
    <scope>NUCLEOTIDE SEQUENCE [LARGE SCALE GENOMIC DNA]</scope>
    <source>
        <strain evidence="7">CGMCC 4.7283</strain>
    </source>
</reference>
<evidence type="ECO:0000256" key="4">
    <source>
        <dbReference type="ARBA" id="ARBA00022679"/>
    </source>
</evidence>
<protein>
    <submittedName>
        <fullName evidence="6">Glycosyltransferase</fullName>
        <ecNumber evidence="6">2.4.-.-</ecNumber>
    </submittedName>
</protein>
<dbReference type="SUPFAM" id="SSF53448">
    <property type="entry name" value="Nucleotide-diphospho-sugar transferases"/>
    <property type="match status" value="1"/>
</dbReference>